<dbReference type="GeneID" id="26641475"/>
<organism evidence="1 2">
    <name type="scientific">Gordonia phage Gmala1</name>
    <dbReference type="NCBI Taxonomy" id="1622190"/>
    <lineage>
        <taxon>Viruses</taxon>
        <taxon>Duplodnaviria</taxon>
        <taxon>Heunggongvirae</taxon>
        <taxon>Uroviricota</taxon>
        <taxon>Caudoviricetes</taxon>
        <taxon>Gordtnkvirus</taxon>
        <taxon>Gordtnkvirus gordtnk2</taxon>
    </lineage>
</organism>
<dbReference type="OrthoDB" id="7052at10239"/>
<dbReference type="InterPro" id="IPR029058">
    <property type="entry name" value="AB_hydrolase_fold"/>
</dbReference>
<evidence type="ECO:0000313" key="2">
    <source>
        <dbReference type="Proteomes" id="UP000033019"/>
    </source>
</evidence>
<dbReference type="RefSeq" id="YP_009215243.1">
    <property type="nucleotide sequence ID" value="NC_028972.1"/>
</dbReference>
<reference evidence="1 2" key="1">
    <citation type="journal article" date="2015" name="Sci. Rep.">
        <title>Bacteriophages of wastewater foaming-associated filamentous Gordonia reduce host levels in raw activated sludge.</title>
        <authorList>
            <person name="Liu M."/>
            <person name="Gill J.J."/>
            <person name="Young R."/>
            <person name="Summer E.J."/>
        </authorList>
    </citation>
    <scope>NUCLEOTIDE SEQUENCE [LARGE SCALE GENOMIC DNA]</scope>
</reference>
<name>A0A0E3T5W5_9CAUD</name>
<dbReference type="SUPFAM" id="SSF53474">
    <property type="entry name" value="alpha/beta-Hydrolases"/>
    <property type="match status" value="1"/>
</dbReference>
<dbReference type="EMBL" id="KP790009">
    <property type="protein sequence ID" value="AKC02871.1"/>
    <property type="molecule type" value="Genomic_DNA"/>
</dbReference>
<accession>A0A0E3T5W5</accession>
<gene>
    <name evidence="1" type="ORF">Gmala1_33</name>
</gene>
<evidence type="ECO:0000313" key="1">
    <source>
        <dbReference type="EMBL" id="AKC02871.1"/>
    </source>
</evidence>
<dbReference type="KEGG" id="vg:26641475"/>
<protein>
    <submittedName>
        <fullName evidence="1">Lysin B</fullName>
    </submittedName>
</protein>
<dbReference type="Gene3D" id="3.40.50.1820">
    <property type="entry name" value="alpha/beta hydrolase"/>
    <property type="match status" value="1"/>
</dbReference>
<proteinExistence type="predicted"/>
<dbReference type="Proteomes" id="UP000033019">
    <property type="component" value="Segment"/>
</dbReference>
<sequence>MSKTLVVLCRGIADPMDTGMLHNLDRYLPPDEFEIMDLPWKAEYGPAPNLFGDPFEKNLSDGISLLKRLCLYDRADTGIVVVGYSGGAQLAGDVLRDLAAYKARGAGAANVLGGALLSDPSQPKGIPGAGDKFGIRTSRTVGNAIPVRWYFDTKDVICCCTPPPDSLLRVFADASAEFSLAGPAAWSGSIPRLLVRKWQTYLVPWNNPLKLRDQINTAIYEAEGYLYRGDHTAYPVRYDPSDGLPYFESMANWIKELAKTK</sequence>